<dbReference type="OrthoDB" id="10439249at2759"/>
<reference evidence="2 3" key="1">
    <citation type="journal article" date="2018" name="Sci. Rep.">
        <title>Genomic signatures of local adaptation to the degree of environmental predictability in rotifers.</title>
        <authorList>
            <person name="Franch-Gras L."/>
            <person name="Hahn C."/>
            <person name="Garcia-Roger E.M."/>
            <person name="Carmona M.J."/>
            <person name="Serra M."/>
            <person name="Gomez A."/>
        </authorList>
    </citation>
    <scope>NUCLEOTIDE SEQUENCE [LARGE SCALE GENOMIC DNA]</scope>
    <source>
        <strain evidence="2">HYR1</strain>
    </source>
</reference>
<name>A0A3M7QIR2_BRAPC</name>
<feature type="transmembrane region" description="Helical" evidence="1">
    <location>
        <begin position="183"/>
        <end position="216"/>
    </location>
</feature>
<sequence>MLFKNPNFTTYNITLMSNNVIINWNQYFFSSIAILGTITSSMNFIVFYNQKFADQIYKYFLFTSANDFMYCFILSFYALVTCGTICDKLRSKTFSAQFYLLFFGDYFTSSLALIGIIIEIFVSLQRLFLILNKNLMQNLKPTFVISIISGFCLIFYIPVLFVQEIVPVDNNKFELVVSQFGSTYMGALIPSIISSVRLLLASCVLFLINIITLGYFKKFLNKKKKIKKHAQSISMLISLNIASNVNGGCFVSEKKQEAKKSITLMVVLASLNYTIGTIPWATYFSIRVLFQ</sequence>
<organism evidence="2 3">
    <name type="scientific">Brachionus plicatilis</name>
    <name type="common">Marine rotifer</name>
    <name type="synonym">Brachionus muelleri</name>
    <dbReference type="NCBI Taxonomy" id="10195"/>
    <lineage>
        <taxon>Eukaryota</taxon>
        <taxon>Metazoa</taxon>
        <taxon>Spiralia</taxon>
        <taxon>Gnathifera</taxon>
        <taxon>Rotifera</taxon>
        <taxon>Eurotatoria</taxon>
        <taxon>Monogononta</taxon>
        <taxon>Pseudotrocha</taxon>
        <taxon>Ploima</taxon>
        <taxon>Brachionidae</taxon>
        <taxon>Brachionus</taxon>
    </lineage>
</organism>
<evidence type="ECO:0000313" key="3">
    <source>
        <dbReference type="Proteomes" id="UP000276133"/>
    </source>
</evidence>
<accession>A0A3M7QIR2</accession>
<feature type="transmembrane region" description="Helical" evidence="1">
    <location>
        <begin position="27"/>
        <end position="47"/>
    </location>
</feature>
<dbReference type="Gene3D" id="1.20.1070.10">
    <property type="entry name" value="Rhodopsin 7-helix transmembrane proteins"/>
    <property type="match status" value="1"/>
</dbReference>
<dbReference type="AlphaFoldDB" id="A0A3M7QIR2"/>
<proteinExistence type="predicted"/>
<comment type="caution">
    <text evidence="2">The sequence shown here is derived from an EMBL/GenBank/DDBJ whole genome shotgun (WGS) entry which is preliminary data.</text>
</comment>
<keyword evidence="3" id="KW-1185">Reference proteome</keyword>
<feature type="transmembrane region" description="Helical" evidence="1">
    <location>
        <begin position="99"/>
        <end position="122"/>
    </location>
</feature>
<keyword evidence="1" id="KW-0472">Membrane</keyword>
<keyword evidence="1" id="KW-1133">Transmembrane helix</keyword>
<keyword evidence="1" id="KW-0812">Transmembrane</keyword>
<protein>
    <submittedName>
        <fullName evidence="2">Uncharacterized protein</fullName>
    </submittedName>
</protein>
<gene>
    <name evidence="2" type="ORF">BpHYR1_006321</name>
</gene>
<feature type="transmembrane region" description="Helical" evidence="1">
    <location>
        <begin position="143"/>
        <end position="163"/>
    </location>
</feature>
<feature type="transmembrane region" description="Helical" evidence="1">
    <location>
        <begin position="262"/>
        <end position="286"/>
    </location>
</feature>
<dbReference type="Proteomes" id="UP000276133">
    <property type="component" value="Unassembled WGS sequence"/>
</dbReference>
<dbReference type="EMBL" id="REGN01005979">
    <property type="protein sequence ID" value="RNA11347.1"/>
    <property type="molecule type" value="Genomic_DNA"/>
</dbReference>
<feature type="transmembrane region" description="Helical" evidence="1">
    <location>
        <begin position="59"/>
        <end position="79"/>
    </location>
</feature>
<evidence type="ECO:0000256" key="1">
    <source>
        <dbReference type="SAM" id="Phobius"/>
    </source>
</evidence>
<evidence type="ECO:0000313" key="2">
    <source>
        <dbReference type="EMBL" id="RNA11347.1"/>
    </source>
</evidence>